<comment type="caution">
    <text evidence="1">The sequence shown here is derived from an EMBL/GenBank/DDBJ whole genome shotgun (WGS) entry which is preliminary data.</text>
</comment>
<reference evidence="1" key="1">
    <citation type="submission" date="2021-03" db="EMBL/GenBank/DDBJ databases">
        <authorList>
            <consortium name="DOE Joint Genome Institute"/>
            <person name="Ahrendt S."/>
            <person name="Looney B.P."/>
            <person name="Miyauchi S."/>
            <person name="Morin E."/>
            <person name="Drula E."/>
            <person name="Courty P.E."/>
            <person name="Chicoki N."/>
            <person name="Fauchery L."/>
            <person name="Kohler A."/>
            <person name="Kuo A."/>
            <person name="Labutti K."/>
            <person name="Pangilinan J."/>
            <person name="Lipzen A."/>
            <person name="Riley R."/>
            <person name="Andreopoulos W."/>
            <person name="He G."/>
            <person name="Johnson J."/>
            <person name="Barry K.W."/>
            <person name="Grigoriev I.V."/>
            <person name="Nagy L."/>
            <person name="Hibbett D."/>
            <person name="Henrissat B."/>
            <person name="Matheny P.B."/>
            <person name="Labbe J."/>
            <person name="Martin F."/>
        </authorList>
    </citation>
    <scope>NUCLEOTIDE SEQUENCE</scope>
    <source>
        <strain evidence="1">HHB10654</strain>
    </source>
</reference>
<gene>
    <name evidence="1" type="ORF">BV25DRAFT_1627692</name>
</gene>
<reference evidence="1" key="2">
    <citation type="journal article" date="2022" name="New Phytol.">
        <title>Evolutionary transition to the ectomycorrhizal habit in the genomes of a hyperdiverse lineage of mushroom-forming fungi.</title>
        <authorList>
            <person name="Looney B."/>
            <person name="Miyauchi S."/>
            <person name="Morin E."/>
            <person name="Drula E."/>
            <person name="Courty P.E."/>
            <person name="Kohler A."/>
            <person name="Kuo A."/>
            <person name="LaButti K."/>
            <person name="Pangilinan J."/>
            <person name="Lipzen A."/>
            <person name="Riley R."/>
            <person name="Andreopoulos W."/>
            <person name="He G."/>
            <person name="Johnson J."/>
            <person name="Nolan M."/>
            <person name="Tritt A."/>
            <person name="Barry K.W."/>
            <person name="Grigoriev I.V."/>
            <person name="Nagy L.G."/>
            <person name="Hibbett D."/>
            <person name="Henrissat B."/>
            <person name="Matheny P.B."/>
            <person name="Labbe J."/>
            <person name="Martin F.M."/>
        </authorList>
    </citation>
    <scope>NUCLEOTIDE SEQUENCE</scope>
    <source>
        <strain evidence="1">HHB10654</strain>
    </source>
</reference>
<accession>A0ACB8SJC2</accession>
<proteinExistence type="predicted"/>
<evidence type="ECO:0000313" key="1">
    <source>
        <dbReference type="EMBL" id="KAI0056327.1"/>
    </source>
</evidence>
<name>A0ACB8SJC2_9AGAM</name>
<keyword evidence="2" id="KW-1185">Reference proteome</keyword>
<sequence>MPTSPQAYFLSPISRLPPELLATIYEICASVEKPFLLHTHEDRPPEQIGWIKVTHVCRRWRQVSLDHAALWSDISVELVPRRLLNEMLQRSSLYPLSLTLRMYRRQGHYMTDLRSLMTAQNFLRLRKLAVYLSAHPPHQQRESFSQLLLYFTEELNLAPILESLTLQHWPRSIRPILFSSGRTPVLRSLHLNGFKPTMDPLIRDRLVHLTLGHPSGMTAMEIYILLGQMPRLETFAAFIIPESTAGASSNGSLDDPGRSFSPRVMLASLTSLSISGSGELCLRLVDSLDMPVCRCIDLTVATADATTFHPFMDPIMNKLGGIAKPPQSLVFIAYPNDTLILNMWAKSPDWSRVWPATNSTHMDYPSENDFGFDPPTCRFELNVHTPADEELDPDNDTTPQPLLTRSGAEIWRGLCLSEVTDIGIQHEYDRVWTKVRWLAIFRDALKVRVLMACGTRATLSILNALELPSEERILRGPSVHSDRSLKEFLSPFLQDNEHVTSDDRGSTIEQPDALLFPILNTIVIRHLSPMDTLYMRSMEPNVPAILNTLSLRLEDRRRQGAPPVAMVEIPFFDTDRSKVSRIVERLKTRAGVATVRVQGTHDSEEY</sequence>
<dbReference type="EMBL" id="MU277266">
    <property type="protein sequence ID" value="KAI0056327.1"/>
    <property type="molecule type" value="Genomic_DNA"/>
</dbReference>
<organism evidence="1 2">
    <name type="scientific">Artomyces pyxidatus</name>
    <dbReference type="NCBI Taxonomy" id="48021"/>
    <lineage>
        <taxon>Eukaryota</taxon>
        <taxon>Fungi</taxon>
        <taxon>Dikarya</taxon>
        <taxon>Basidiomycota</taxon>
        <taxon>Agaricomycotina</taxon>
        <taxon>Agaricomycetes</taxon>
        <taxon>Russulales</taxon>
        <taxon>Auriscalpiaceae</taxon>
        <taxon>Artomyces</taxon>
    </lineage>
</organism>
<protein>
    <submittedName>
        <fullName evidence="1">Uncharacterized protein</fullName>
    </submittedName>
</protein>
<dbReference type="Proteomes" id="UP000814140">
    <property type="component" value="Unassembled WGS sequence"/>
</dbReference>
<evidence type="ECO:0000313" key="2">
    <source>
        <dbReference type="Proteomes" id="UP000814140"/>
    </source>
</evidence>